<dbReference type="Pfam" id="PF18066">
    <property type="entry name" value="Phage_ABA_S"/>
    <property type="match status" value="1"/>
</dbReference>
<dbReference type="Proteomes" id="UP000784880">
    <property type="component" value="Unassembled WGS sequence"/>
</dbReference>
<dbReference type="EMBL" id="JAHQCS010000121">
    <property type="protein sequence ID" value="MBU9713048.1"/>
    <property type="molecule type" value="Genomic_DNA"/>
</dbReference>
<proteinExistence type="predicted"/>
<sequence>MDKIEIIARRILGWKLNRSDRWYNPEEGIFIPNFQPEDNLEHAMMIVERLECFGFQVTKKSDNEVYINNIYATGETLPKAITNAAFKIAENNPIPQEWM</sequence>
<gene>
    <name evidence="2" type="ORF">KS419_15055</name>
</gene>
<accession>A0ABS6JL69</accession>
<dbReference type="RefSeq" id="WP_217067223.1">
    <property type="nucleotide sequence ID" value="NZ_JAHQCS010000121.1"/>
</dbReference>
<feature type="domain" description="Phage ABA sandwich" evidence="1">
    <location>
        <begin position="6"/>
        <end position="86"/>
    </location>
</feature>
<evidence type="ECO:0000313" key="2">
    <source>
        <dbReference type="EMBL" id="MBU9713048.1"/>
    </source>
</evidence>
<organism evidence="2 3">
    <name type="scientific">Evansella tamaricis</name>
    <dbReference type="NCBI Taxonomy" id="2069301"/>
    <lineage>
        <taxon>Bacteria</taxon>
        <taxon>Bacillati</taxon>
        <taxon>Bacillota</taxon>
        <taxon>Bacilli</taxon>
        <taxon>Bacillales</taxon>
        <taxon>Bacillaceae</taxon>
        <taxon>Evansella</taxon>
    </lineage>
</organism>
<dbReference type="InterPro" id="IPR041270">
    <property type="entry name" value="Phage_ABA_S"/>
</dbReference>
<reference evidence="2 3" key="1">
    <citation type="submission" date="2021-06" db="EMBL/GenBank/DDBJ databases">
        <title>Bacillus sp. RD4P76, an endophyte from a halophyte.</title>
        <authorList>
            <person name="Sun J.-Q."/>
        </authorList>
    </citation>
    <scope>NUCLEOTIDE SEQUENCE [LARGE SCALE GENOMIC DNA]</scope>
    <source>
        <strain evidence="2 3">CGMCC 1.15917</strain>
    </source>
</reference>
<keyword evidence="3" id="KW-1185">Reference proteome</keyword>
<evidence type="ECO:0000259" key="1">
    <source>
        <dbReference type="Pfam" id="PF18066"/>
    </source>
</evidence>
<comment type="caution">
    <text evidence="2">The sequence shown here is derived from an EMBL/GenBank/DDBJ whole genome shotgun (WGS) entry which is preliminary data.</text>
</comment>
<name>A0ABS6JL69_9BACI</name>
<evidence type="ECO:0000313" key="3">
    <source>
        <dbReference type="Proteomes" id="UP000784880"/>
    </source>
</evidence>
<protein>
    <recommendedName>
        <fullName evidence="1">Phage ABA sandwich domain-containing protein</fullName>
    </recommendedName>
</protein>